<comment type="caution">
    <text evidence="1">The sequence shown here is derived from an EMBL/GenBank/DDBJ whole genome shotgun (WGS) entry which is preliminary data.</text>
</comment>
<dbReference type="EMBL" id="JBFOLJ010000015">
    <property type="protein sequence ID" value="KAL2472806.1"/>
    <property type="molecule type" value="Genomic_DNA"/>
</dbReference>
<keyword evidence="2" id="KW-1185">Reference proteome</keyword>
<gene>
    <name evidence="1" type="ORF">Fot_48542</name>
</gene>
<evidence type="ECO:0008006" key="3">
    <source>
        <dbReference type="Google" id="ProtNLM"/>
    </source>
</evidence>
<organism evidence="1 2">
    <name type="scientific">Forsythia ovata</name>
    <dbReference type="NCBI Taxonomy" id="205694"/>
    <lineage>
        <taxon>Eukaryota</taxon>
        <taxon>Viridiplantae</taxon>
        <taxon>Streptophyta</taxon>
        <taxon>Embryophyta</taxon>
        <taxon>Tracheophyta</taxon>
        <taxon>Spermatophyta</taxon>
        <taxon>Magnoliopsida</taxon>
        <taxon>eudicotyledons</taxon>
        <taxon>Gunneridae</taxon>
        <taxon>Pentapetalae</taxon>
        <taxon>asterids</taxon>
        <taxon>lamiids</taxon>
        <taxon>Lamiales</taxon>
        <taxon>Oleaceae</taxon>
        <taxon>Forsythieae</taxon>
        <taxon>Forsythia</taxon>
    </lineage>
</organism>
<reference evidence="2" key="1">
    <citation type="submission" date="2024-07" db="EMBL/GenBank/DDBJ databases">
        <title>Two chromosome-level genome assemblies of Korean endemic species Abeliophyllum distichum and Forsythia ovata (Oleaceae).</title>
        <authorList>
            <person name="Jang H."/>
        </authorList>
    </citation>
    <scope>NUCLEOTIDE SEQUENCE [LARGE SCALE GENOMIC DNA]</scope>
</reference>
<dbReference type="AlphaFoldDB" id="A0ABD1Q9B5"/>
<protein>
    <recommendedName>
        <fullName evidence="3">Reverse transcriptase Ty1/copia-type domain-containing protein</fullName>
    </recommendedName>
</protein>
<accession>A0ABD1Q9B5</accession>
<evidence type="ECO:0000313" key="1">
    <source>
        <dbReference type="EMBL" id="KAL2472806.1"/>
    </source>
</evidence>
<dbReference type="Proteomes" id="UP001604277">
    <property type="component" value="Unassembled WGS sequence"/>
</dbReference>
<proteinExistence type="predicted"/>
<sequence>MADGVERILIREVRYVHELKMNQISLGMLEASSYMFKELDVVLCLKEQLAIMKATRSYGLYTLQGENPQRYAFTRDRTRRKVGSPQRHRHADLIAYFMTSTDDITGDELSLIYVDDILIACKYKIEIRRQFELKYLGGNKENSCDS</sequence>
<evidence type="ECO:0000313" key="2">
    <source>
        <dbReference type="Proteomes" id="UP001604277"/>
    </source>
</evidence>
<name>A0ABD1Q9B5_9LAMI</name>